<reference evidence="1 2" key="1">
    <citation type="submission" date="2016-10" db="EMBL/GenBank/DDBJ databases">
        <authorList>
            <person name="de Groot N.N."/>
        </authorList>
    </citation>
    <scope>NUCLEOTIDE SEQUENCE [LARGE SCALE GENOMIC DNA]</scope>
    <source>
        <strain evidence="1 2">CGMCC 1.3702</strain>
    </source>
</reference>
<evidence type="ECO:0000313" key="2">
    <source>
        <dbReference type="Proteomes" id="UP000198642"/>
    </source>
</evidence>
<dbReference type="Proteomes" id="UP000198642">
    <property type="component" value="Unassembled WGS sequence"/>
</dbReference>
<protein>
    <submittedName>
        <fullName evidence="1">Uncharacterized protein</fullName>
    </submittedName>
</protein>
<name>A0A1I0Z325_9BACI</name>
<accession>A0A1I0Z325</accession>
<dbReference type="STRING" id="237679.SAMN04488072_109134"/>
<gene>
    <name evidence="1" type="ORF">SAMN04488072_109134</name>
</gene>
<sequence length="66" mass="7926">MQVDFGELRVKNTDGKFIKIYAIAFVLSHSRYKYVEWQETPFTTRDVLRCHENAFEYYEGITEEIV</sequence>
<evidence type="ECO:0000313" key="1">
    <source>
        <dbReference type="EMBL" id="SFB20014.1"/>
    </source>
</evidence>
<dbReference type="EMBL" id="FOJW01000009">
    <property type="protein sequence ID" value="SFB20014.1"/>
    <property type="molecule type" value="Genomic_DNA"/>
</dbReference>
<proteinExistence type="predicted"/>
<organism evidence="1 2">
    <name type="scientific">Lentibacillus halodurans</name>
    <dbReference type="NCBI Taxonomy" id="237679"/>
    <lineage>
        <taxon>Bacteria</taxon>
        <taxon>Bacillati</taxon>
        <taxon>Bacillota</taxon>
        <taxon>Bacilli</taxon>
        <taxon>Bacillales</taxon>
        <taxon>Bacillaceae</taxon>
        <taxon>Lentibacillus</taxon>
    </lineage>
</organism>
<dbReference type="AlphaFoldDB" id="A0A1I0Z325"/>
<keyword evidence="2" id="KW-1185">Reference proteome</keyword>